<evidence type="ECO:0000256" key="17">
    <source>
        <dbReference type="RuleBase" id="RU003750"/>
    </source>
</evidence>
<keyword evidence="6" id="KW-0444">Lipid biosynthesis</keyword>
<proteinExistence type="inferred from homology"/>
<keyword evidence="14" id="KW-1208">Phospholipid metabolism</keyword>
<evidence type="ECO:0000256" key="18">
    <source>
        <dbReference type="SAM" id="Phobius"/>
    </source>
</evidence>
<dbReference type="GO" id="GO:0005789">
    <property type="term" value="C:endoplasmic reticulum membrane"/>
    <property type="evidence" value="ECO:0007669"/>
    <property type="project" value="UniProtKB-SubCell"/>
</dbReference>
<evidence type="ECO:0000256" key="1">
    <source>
        <dbReference type="ARBA" id="ARBA00000287"/>
    </source>
</evidence>
<keyword evidence="11" id="KW-0443">Lipid metabolism</keyword>
<dbReference type="PANTHER" id="PTHR14269">
    <property type="entry name" value="CDP-DIACYLGLYCEROL--GLYCEROL-3-PHOSPHATE 3-PHOSPHATIDYLTRANSFERASE-RELATED"/>
    <property type="match status" value="1"/>
</dbReference>
<keyword evidence="20" id="KW-1185">Reference proteome</keyword>
<evidence type="ECO:0000256" key="8">
    <source>
        <dbReference type="ARBA" id="ARBA00022692"/>
    </source>
</evidence>
<evidence type="ECO:0000256" key="4">
    <source>
        <dbReference type="ARBA" id="ARBA00013174"/>
    </source>
</evidence>
<evidence type="ECO:0000256" key="9">
    <source>
        <dbReference type="ARBA" id="ARBA00022824"/>
    </source>
</evidence>
<feature type="transmembrane region" description="Helical" evidence="18">
    <location>
        <begin position="60"/>
        <end position="78"/>
    </location>
</feature>
<keyword evidence="12 18" id="KW-0472">Membrane</keyword>
<evidence type="ECO:0000256" key="16">
    <source>
        <dbReference type="ARBA" id="ARBA00060701"/>
    </source>
</evidence>
<dbReference type="InterPro" id="IPR048254">
    <property type="entry name" value="CDP_ALCOHOL_P_TRANSF_CS"/>
</dbReference>
<protein>
    <recommendedName>
        <fullName evidence="5">CDP-diacylglycerol--serine O-phosphatidyltransferase</fullName>
        <ecNumber evidence="4">2.7.8.8</ecNumber>
    </recommendedName>
    <alternativeName>
        <fullName evidence="15">Phosphatidylserine synthase</fullName>
    </alternativeName>
</protein>
<evidence type="ECO:0000313" key="19">
    <source>
        <dbReference type="EMBL" id="CAG8554889.1"/>
    </source>
</evidence>
<dbReference type="EC" id="2.7.8.8" evidence="4"/>
<gene>
    <name evidence="19" type="ORF">DERYTH_LOCUS5450</name>
</gene>
<keyword evidence="7 17" id="KW-0808">Transferase</keyword>
<dbReference type="GO" id="GO:0003882">
    <property type="term" value="F:CDP-diacylglycerol-serine O-phosphatidyltransferase activity"/>
    <property type="evidence" value="ECO:0007669"/>
    <property type="project" value="UniProtKB-EC"/>
</dbReference>
<dbReference type="FunFam" id="1.20.120.1760:FF:000022">
    <property type="entry name" value="CDP-diacylglycerol--serine O-phosphatidyltransferase"/>
    <property type="match status" value="1"/>
</dbReference>
<dbReference type="PROSITE" id="PS00379">
    <property type="entry name" value="CDP_ALCOHOL_P_TRANSF"/>
    <property type="match status" value="1"/>
</dbReference>
<comment type="subcellular location">
    <subcellularLocation>
        <location evidence="2">Endoplasmic reticulum membrane</location>
        <topology evidence="2">Multi-pass membrane protein</topology>
    </subcellularLocation>
</comment>
<evidence type="ECO:0000256" key="5">
    <source>
        <dbReference type="ARBA" id="ARBA00017171"/>
    </source>
</evidence>
<accession>A0A9N9FRH7</accession>
<sequence length="224" mass="24632">MESTISGKNEKELRHFNEDYKHFSLVRNFNLADFITLANGLCGSHSIFSCIHYMITKEEWSLWIGLLLMPLGMLFDLLDGKVARWRKSSSLLGQELDSLADLISFGVAPAVCGFAVGMRTFADTIILSIFITCGIARLARYNATVASFPKDSSGKISYYEGTPIPTTLSIVAVIAYLFTVGKIDDNLPGGVIELSPNIMIHPFVLLYALSGVAMVSKTLRIPKI</sequence>
<dbReference type="Proteomes" id="UP000789405">
    <property type="component" value="Unassembled WGS sequence"/>
</dbReference>
<name>A0A9N9FRH7_9GLOM</name>
<dbReference type="AlphaFoldDB" id="A0A9N9FRH7"/>
<evidence type="ECO:0000256" key="3">
    <source>
        <dbReference type="ARBA" id="ARBA00005189"/>
    </source>
</evidence>
<keyword evidence="8 18" id="KW-0812">Transmembrane</keyword>
<evidence type="ECO:0000313" key="20">
    <source>
        <dbReference type="Proteomes" id="UP000789405"/>
    </source>
</evidence>
<comment type="catalytic activity">
    <reaction evidence="1">
        <text>a CDP-1,2-diacyl-sn-glycerol + L-serine = a 1,2-diacyl-sn-glycero-3-phospho-L-serine + CMP + H(+)</text>
        <dbReference type="Rhea" id="RHEA:16913"/>
        <dbReference type="ChEBI" id="CHEBI:15378"/>
        <dbReference type="ChEBI" id="CHEBI:33384"/>
        <dbReference type="ChEBI" id="CHEBI:57262"/>
        <dbReference type="ChEBI" id="CHEBI:58332"/>
        <dbReference type="ChEBI" id="CHEBI:60377"/>
        <dbReference type="EC" id="2.7.8.8"/>
    </reaction>
</comment>
<reference evidence="19" key="1">
    <citation type="submission" date="2021-06" db="EMBL/GenBank/DDBJ databases">
        <authorList>
            <person name="Kallberg Y."/>
            <person name="Tangrot J."/>
            <person name="Rosling A."/>
        </authorList>
    </citation>
    <scope>NUCLEOTIDE SEQUENCE</scope>
    <source>
        <strain evidence="19">MA453B</strain>
    </source>
</reference>
<dbReference type="Pfam" id="PF01066">
    <property type="entry name" value="CDP-OH_P_transf"/>
    <property type="match status" value="1"/>
</dbReference>
<evidence type="ECO:0000256" key="2">
    <source>
        <dbReference type="ARBA" id="ARBA00004477"/>
    </source>
</evidence>
<dbReference type="Gene3D" id="1.20.120.1760">
    <property type="match status" value="1"/>
</dbReference>
<feature type="transmembrane region" description="Helical" evidence="18">
    <location>
        <begin position="124"/>
        <end position="144"/>
    </location>
</feature>
<dbReference type="InterPro" id="IPR000462">
    <property type="entry name" value="CDP-OH_P_trans"/>
</dbReference>
<evidence type="ECO:0000256" key="13">
    <source>
        <dbReference type="ARBA" id="ARBA00023209"/>
    </source>
</evidence>
<dbReference type="GO" id="GO:0006659">
    <property type="term" value="P:phosphatidylserine biosynthetic process"/>
    <property type="evidence" value="ECO:0007669"/>
    <property type="project" value="UniProtKB-ARBA"/>
</dbReference>
<dbReference type="PANTHER" id="PTHR14269:SF61">
    <property type="entry name" value="CDP-DIACYLGLYCEROL--SERINE O-PHOSPHATIDYLTRANSFERASE"/>
    <property type="match status" value="1"/>
</dbReference>
<evidence type="ECO:0000256" key="15">
    <source>
        <dbReference type="ARBA" id="ARBA00032361"/>
    </source>
</evidence>
<evidence type="ECO:0000256" key="10">
    <source>
        <dbReference type="ARBA" id="ARBA00022989"/>
    </source>
</evidence>
<dbReference type="InterPro" id="IPR050324">
    <property type="entry name" value="CDP-alcohol_PTase-I"/>
</dbReference>
<evidence type="ECO:0000256" key="7">
    <source>
        <dbReference type="ARBA" id="ARBA00022679"/>
    </source>
</evidence>
<keyword evidence="13" id="KW-0594">Phospholipid biosynthesis</keyword>
<comment type="similarity">
    <text evidence="17">Belongs to the CDP-alcohol phosphatidyltransferase class-I family.</text>
</comment>
<comment type="pathway">
    <text evidence="16">Phospholipid metabolism; phosphatidylethanolamine biosynthesis; phosphatidylethanolamine from CDP-diacylglycerol: step 1/2.</text>
</comment>
<feature type="transmembrane region" description="Helical" evidence="18">
    <location>
        <begin position="198"/>
        <end position="216"/>
    </location>
</feature>
<evidence type="ECO:0000256" key="14">
    <source>
        <dbReference type="ARBA" id="ARBA00023264"/>
    </source>
</evidence>
<comment type="pathway">
    <text evidence="3">Lipid metabolism.</text>
</comment>
<dbReference type="InterPro" id="IPR043130">
    <property type="entry name" value="CDP-OH_PTrfase_TM_dom"/>
</dbReference>
<evidence type="ECO:0000256" key="6">
    <source>
        <dbReference type="ARBA" id="ARBA00022516"/>
    </source>
</evidence>
<dbReference type="EMBL" id="CAJVPY010002278">
    <property type="protein sequence ID" value="CAG8554889.1"/>
    <property type="molecule type" value="Genomic_DNA"/>
</dbReference>
<feature type="transmembrane region" description="Helical" evidence="18">
    <location>
        <begin position="156"/>
        <end position="178"/>
    </location>
</feature>
<evidence type="ECO:0000256" key="12">
    <source>
        <dbReference type="ARBA" id="ARBA00023136"/>
    </source>
</evidence>
<keyword evidence="9" id="KW-0256">Endoplasmic reticulum</keyword>
<evidence type="ECO:0000256" key="11">
    <source>
        <dbReference type="ARBA" id="ARBA00023098"/>
    </source>
</evidence>
<comment type="caution">
    <text evidence="19">The sequence shown here is derived from an EMBL/GenBank/DDBJ whole genome shotgun (WGS) entry which is preliminary data.</text>
</comment>
<organism evidence="19 20">
    <name type="scientific">Dentiscutata erythropus</name>
    <dbReference type="NCBI Taxonomy" id="1348616"/>
    <lineage>
        <taxon>Eukaryota</taxon>
        <taxon>Fungi</taxon>
        <taxon>Fungi incertae sedis</taxon>
        <taxon>Mucoromycota</taxon>
        <taxon>Glomeromycotina</taxon>
        <taxon>Glomeromycetes</taxon>
        <taxon>Diversisporales</taxon>
        <taxon>Gigasporaceae</taxon>
        <taxon>Dentiscutata</taxon>
    </lineage>
</organism>
<dbReference type="OrthoDB" id="448573at2759"/>
<keyword evidence="10 18" id="KW-1133">Transmembrane helix</keyword>